<evidence type="ECO:0000313" key="1">
    <source>
        <dbReference type="EMBL" id="KAF0766706.1"/>
    </source>
</evidence>
<dbReference type="Proteomes" id="UP000478052">
    <property type="component" value="Unassembled WGS sequence"/>
</dbReference>
<dbReference type="OrthoDB" id="6596666at2759"/>
<reference evidence="1 2" key="1">
    <citation type="submission" date="2019-08" db="EMBL/GenBank/DDBJ databases">
        <title>Whole genome of Aphis craccivora.</title>
        <authorList>
            <person name="Voronova N.V."/>
            <person name="Shulinski R.S."/>
            <person name="Bandarenka Y.V."/>
            <person name="Zhorov D.G."/>
            <person name="Warner D."/>
        </authorList>
    </citation>
    <scope>NUCLEOTIDE SEQUENCE [LARGE SCALE GENOMIC DNA]</scope>
    <source>
        <strain evidence="1">180601</strain>
        <tissue evidence="1">Whole Body</tissue>
    </source>
</reference>
<organism evidence="1 2">
    <name type="scientific">Aphis craccivora</name>
    <name type="common">Cowpea aphid</name>
    <dbReference type="NCBI Taxonomy" id="307492"/>
    <lineage>
        <taxon>Eukaryota</taxon>
        <taxon>Metazoa</taxon>
        <taxon>Ecdysozoa</taxon>
        <taxon>Arthropoda</taxon>
        <taxon>Hexapoda</taxon>
        <taxon>Insecta</taxon>
        <taxon>Pterygota</taxon>
        <taxon>Neoptera</taxon>
        <taxon>Paraneoptera</taxon>
        <taxon>Hemiptera</taxon>
        <taxon>Sternorrhyncha</taxon>
        <taxon>Aphidomorpha</taxon>
        <taxon>Aphidoidea</taxon>
        <taxon>Aphididae</taxon>
        <taxon>Aphidini</taxon>
        <taxon>Aphis</taxon>
        <taxon>Aphis</taxon>
    </lineage>
</organism>
<comment type="caution">
    <text evidence="1">The sequence shown here is derived from an EMBL/GenBank/DDBJ whole genome shotgun (WGS) entry which is preliminary data.</text>
</comment>
<proteinExistence type="predicted"/>
<accession>A0A6G0Z830</accession>
<evidence type="ECO:0000313" key="2">
    <source>
        <dbReference type="Proteomes" id="UP000478052"/>
    </source>
</evidence>
<dbReference type="EMBL" id="VUJU01001125">
    <property type="protein sequence ID" value="KAF0766706.1"/>
    <property type="molecule type" value="Genomic_DNA"/>
</dbReference>
<dbReference type="AlphaFoldDB" id="A0A6G0Z830"/>
<name>A0A6G0Z830_APHCR</name>
<protein>
    <submittedName>
        <fullName evidence="1">Dimer Tnp hAT domain-containing protein</fullName>
    </submittedName>
</protein>
<gene>
    <name evidence="1" type="ORF">FWK35_00006245</name>
</gene>
<keyword evidence="2" id="KW-1185">Reference proteome</keyword>
<sequence length="45" mass="5409">MKYAPITSMDIERSFSMYKNILLDNRISFTTVNLGKYMVNNFFFF</sequence>